<dbReference type="InterPro" id="IPR030976">
    <property type="entry name" value="Mod_pep_NH_fam"/>
</dbReference>
<evidence type="ECO:0000313" key="3">
    <source>
        <dbReference type="Proteomes" id="UP000000576"/>
    </source>
</evidence>
<accession>A0AAI8ERC7</accession>
<dbReference type="EMBL" id="AE008923">
    <property type="protein sequence ID" value="AAM35152.1"/>
    <property type="molecule type" value="Genomic_DNA"/>
</dbReference>
<reference evidence="2 3" key="1">
    <citation type="journal article" date="2002" name="Nature">
        <title>Comparison of the genomes of two Xanthomonas pathogens with differing host specificities.</title>
        <authorList>
            <person name="da Silva A.C."/>
            <person name="Ferro J.A."/>
            <person name="Reinach F.C."/>
            <person name="Farah C.S."/>
            <person name="Furlan L.R."/>
            <person name="Quaggio R.B."/>
            <person name="Monteiro-Vitorello C.B."/>
            <person name="Van Sluys M.A."/>
            <person name="Almeida N.F."/>
            <person name="Alves L.M."/>
            <person name="do Amaral A.M."/>
            <person name="Bertolini M.C."/>
            <person name="Camargo L.E."/>
            <person name="Camarotte G."/>
            <person name="Cannavan F."/>
            <person name="Cardozo J."/>
            <person name="Chambergo F."/>
            <person name="Ciapina L.P."/>
            <person name="Cicarelli R.M."/>
            <person name="Coutinho L.L."/>
            <person name="Cursino-Santos J.R."/>
            <person name="El-Dorry H."/>
            <person name="Faria J.B."/>
            <person name="Ferreira A.J."/>
            <person name="Ferreira R.C."/>
            <person name="Ferro M.I."/>
            <person name="Formighieri E.F."/>
            <person name="Franco M.C."/>
            <person name="Greggio C.C."/>
            <person name="Gruber A."/>
            <person name="Katsuyama A.M."/>
            <person name="Kishi L.T."/>
            <person name="Leite R.P."/>
            <person name="Lemos E.G."/>
            <person name="Lemos M.V."/>
            <person name="Locali E.C."/>
            <person name="Machado M.A."/>
            <person name="Madeira A.M."/>
            <person name="Martinez-Rossi N.M."/>
            <person name="Martins E.C."/>
            <person name="Meidanis J."/>
            <person name="Menck C.F."/>
            <person name="Miyaki C.Y."/>
            <person name="Moon D.H."/>
            <person name="Moreira L.M."/>
            <person name="Novo M.T."/>
            <person name="Okura V.K."/>
            <person name="Oliveira M.C."/>
            <person name="Oliveira V.R."/>
            <person name="Pereira H.A."/>
            <person name="Rossi A."/>
            <person name="Sena J.A."/>
            <person name="Silva C."/>
            <person name="de Souza R.F."/>
            <person name="Spinola L.A."/>
            <person name="Takita M.A."/>
            <person name="Tamura R.E."/>
            <person name="Teixeira E.C."/>
            <person name="Tezza R.I."/>
            <person name="Trindade dos Santos M."/>
            <person name="Truffi D."/>
            <person name="Tsai S.M."/>
            <person name="White F.F."/>
            <person name="Setubal J.C."/>
            <person name="Kitajima J.P."/>
        </authorList>
    </citation>
    <scope>NUCLEOTIDE SEQUENCE [LARGE SCALE GENOMIC DNA]</scope>
    <source>
        <strain evidence="2 3">306</strain>
    </source>
</reference>
<proteinExistence type="predicted"/>
<dbReference type="Proteomes" id="UP000000576">
    <property type="component" value="Chromosome"/>
</dbReference>
<evidence type="ECO:0000256" key="1">
    <source>
        <dbReference type="SAM" id="MobiDB-lite"/>
    </source>
</evidence>
<name>A0AAI8ERC7_XANAC</name>
<feature type="compositionally biased region" description="Basic and acidic residues" evidence="1">
    <location>
        <begin position="31"/>
        <end position="41"/>
    </location>
</feature>
<protein>
    <submittedName>
        <fullName evidence="2">Uncharacterized protein</fullName>
    </submittedName>
</protein>
<evidence type="ECO:0000313" key="2">
    <source>
        <dbReference type="EMBL" id="AAM35152.1"/>
    </source>
</evidence>
<organism evidence="2 3">
    <name type="scientific">Xanthomonas axonopodis pv. citri (strain 306)</name>
    <dbReference type="NCBI Taxonomy" id="190486"/>
    <lineage>
        <taxon>Bacteria</taxon>
        <taxon>Pseudomonadati</taxon>
        <taxon>Pseudomonadota</taxon>
        <taxon>Gammaproteobacteria</taxon>
        <taxon>Lysobacterales</taxon>
        <taxon>Lysobacteraceae</taxon>
        <taxon>Xanthomonas</taxon>
    </lineage>
</organism>
<dbReference type="KEGG" id="xac:XAC0260"/>
<feature type="region of interest" description="Disordered" evidence="1">
    <location>
        <begin position="18"/>
        <end position="43"/>
    </location>
</feature>
<dbReference type="NCBIfam" id="TIGR04509">
    <property type="entry name" value="mod_pep_NH_fam"/>
    <property type="match status" value="1"/>
</dbReference>
<gene>
    <name evidence="2" type="ordered locus">XAC0260</name>
</gene>
<sequence>METSQGRMSMVDIVSAIPSHHAPAPSPADKTMTHPADKAHPPFDASIADRLLELLSNDDDFRDCFQDNPAQALAQLGVAGANANDGVPSAGEPYYCMTTSQLASKEDIALARVELQSYLTEKTNHTVIFAFESESIRSTLLRR</sequence>
<dbReference type="AlphaFoldDB" id="A0AAI8ERC7"/>